<dbReference type="Proteomes" id="UP000516117">
    <property type="component" value="Chromosome"/>
</dbReference>
<dbReference type="CDD" id="cd01392">
    <property type="entry name" value="HTH_LacI"/>
    <property type="match status" value="1"/>
</dbReference>
<organism evidence="5 6">
    <name type="scientific">Tessaracoccus defluvii</name>
    <dbReference type="NCBI Taxonomy" id="1285901"/>
    <lineage>
        <taxon>Bacteria</taxon>
        <taxon>Bacillati</taxon>
        <taxon>Actinomycetota</taxon>
        <taxon>Actinomycetes</taxon>
        <taxon>Propionibacteriales</taxon>
        <taxon>Propionibacteriaceae</taxon>
        <taxon>Tessaracoccus</taxon>
    </lineage>
</organism>
<dbReference type="InterPro" id="IPR010982">
    <property type="entry name" value="Lambda_DNA-bd_dom_sf"/>
</dbReference>
<protein>
    <submittedName>
        <fullName evidence="5">LacI family DNA-binding transcriptional regulator</fullName>
    </submittedName>
</protein>
<dbReference type="PROSITE" id="PS50932">
    <property type="entry name" value="HTH_LACI_2"/>
    <property type="match status" value="1"/>
</dbReference>
<dbReference type="PANTHER" id="PTHR30146:SF109">
    <property type="entry name" value="HTH-TYPE TRANSCRIPTIONAL REGULATOR GALS"/>
    <property type="match status" value="1"/>
</dbReference>
<dbReference type="InterPro" id="IPR000843">
    <property type="entry name" value="HTH_LacI"/>
</dbReference>
<dbReference type="PRINTS" id="PR00036">
    <property type="entry name" value="HTHLACI"/>
</dbReference>
<dbReference type="CDD" id="cd06267">
    <property type="entry name" value="PBP1_LacI_sugar_binding-like"/>
    <property type="match status" value="1"/>
</dbReference>
<dbReference type="RefSeq" id="WP_187720729.1">
    <property type="nucleotide sequence ID" value="NZ_BAABBL010000005.1"/>
</dbReference>
<dbReference type="PROSITE" id="PS00356">
    <property type="entry name" value="HTH_LACI_1"/>
    <property type="match status" value="1"/>
</dbReference>
<proteinExistence type="predicted"/>
<sequence>MTPPAGKRSGAATLNDVAHAAGVSLATASRVLNGSTRKVADDYRVRVEAAAQELGYTANLSAQATARGTSGTIALLVADIADPYFGLVASGVARGADEQGLVMTIAITEREVEREARLLRTLRGQRPRGIIFAASRGAESTSEALLSELTATQQTGSQIVMLGSGPEGPGIRSVTVDNLGASRRLGESLAALGYRRAVALAGERGVRTSDERLAGFTAGIGGVERVHRGGLSRNEGYRLAEEALAAGLEPGTVMFAVTDVMAIGAMSAVRAAGRTVGADVAVAGFDDISTARDVTPALTTVKVPVEEVGYRALQAATDPEWAPADDPVELTVLLRGSTPSLLT</sequence>
<evidence type="ECO:0000256" key="1">
    <source>
        <dbReference type="ARBA" id="ARBA00023015"/>
    </source>
</evidence>
<dbReference type="GO" id="GO:0000976">
    <property type="term" value="F:transcription cis-regulatory region binding"/>
    <property type="evidence" value="ECO:0007669"/>
    <property type="project" value="TreeGrafter"/>
</dbReference>
<evidence type="ECO:0000313" key="6">
    <source>
        <dbReference type="Proteomes" id="UP000516117"/>
    </source>
</evidence>
<dbReference type="KEGG" id="tdf:H9L22_15750"/>
<dbReference type="GO" id="GO:0003700">
    <property type="term" value="F:DNA-binding transcription factor activity"/>
    <property type="evidence" value="ECO:0007669"/>
    <property type="project" value="TreeGrafter"/>
</dbReference>
<dbReference type="SUPFAM" id="SSF53822">
    <property type="entry name" value="Periplasmic binding protein-like I"/>
    <property type="match status" value="1"/>
</dbReference>
<keyword evidence="2 5" id="KW-0238">DNA-binding</keyword>
<reference evidence="5 6" key="1">
    <citation type="submission" date="2020-08" db="EMBL/GenBank/DDBJ databases">
        <title>Genome sequence of Tessaracoccus defluvii JCM 17540T.</title>
        <authorList>
            <person name="Hyun D.-W."/>
            <person name="Bae J.-W."/>
        </authorList>
    </citation>
    <scope>NUCLEOTIDE SEQUENCE [LARGE SCALE GENOMIC DNA]</scope>
    <source>
        <strain evidence="5 6">JCM 17540</strain>
    </source>
</reference>
<keyword evidence="3" id="KW-0804">Transcription</keyword>
<dbReference type="AlphaFoldDB" id="A0A7H0H4Y4"/>
<evidence type="ECO:0000256" key="2">
    <source>
        <dbReference type="ARBA" id="ARBA00023125"/>
    </source>
</evidence>
<keyword evidence="6" id="KW-1185">Reference proteome</keyword>
<dbReference type="Gene3D" id="3.40.50.2300">
    <property type="match status" value="2"/>
</dbReference>
<gene>
    <name evidence="5" type="ORF">H9L22_15750</name>
</gene>
<evidence type="ECO:0000259" key="4">
    <source>
        <dbReference type="PROSITE" id="PS50932"/>
    </source>
</evidence>
<dbReference type="EMBL" id="CP060789">
    <property type="protein sequence ID" value="QNP55600.1"/>
    <property type="molecule type" value="Genomic_DNA"/>
</dbReference>
<dbReference type="PANTHER" id="PTHR30146">
    <property type="entry name" value="LACI-RELATED TRANSCRIPTIONAL REPRESSOR"/>
    <property type="match status" value="1"/>
</dbReference>
<dbReference type="InterPro" id="IPR046335">
    <property type="entry name" value="LacI/GalR-like_sensor"/>
</dbReference>
<dbReference type="Pfam" id="PF00356">
    <property type="entry name" value="LacI"/>
    <property type="match status" value="1"/>
</dbReference>
<accession>A0A7H0H4Y4</accession>
<name>A0A7H0H4Y4_9ACTN</name>
<dbReference type="Gene3D" id="1.10.260.40">
    <property type="entry name" value="lambda repressor-like DNA-binding domains"/>
    <property type="match status" value="1"/>
</dbReference>
<dbReference type="Pfam" id="PF13377">
    <property type="entry name" value="Peripla_BP_3"/>
    <property type="match status" value="1"/>
</dbReference>
<evidence type="ECO:0000256" key="3">
    <source>
        <dbReference type="ARBA" id="ARBA00023163"/>
    </source>
</evidence>
<feature type="domain" description="HTH lacI-type" evidence="4">
    <location>
        <begin position="12"/>
        <end position="67"/>
    </location>
</feature>
<dbReference type="InterPro" id="IPR028082">
    <property type="entry name" value="Peripla_BP_I"/>
</dbReference>
<dbReference type="SMART" id="SM00354">
    <property type="entry name" value="HTH_LACI"/>
    <property type="match status" value="1"/>
</dbReference>
<dbReference type="SUPFAM" id="SSF47413">
    <property type="entry name" value="lambda repressor-like DNA-binding domains"/>
    <property type="match status" value="1"/>
</dbReference>
<keyword evidence="1" id="KW-0805">Transcription regulation</keyword>
<evidence type="ECO:0000313" key="5">
    <source>
        <dbReference type="EMBL" id="QNP55600.1"/>
    </source>
</evidence>